<dbReference type="Pfam" id="PF01381">
    <property type="entry name" value="HTH_3"/>
    <property type="match status" value="1"/>
</dbReference>
<dbReference type="InterPro" id="IPR001387">
    <property type="entry name" value="Cro/C1-type_HTH"/>
</dbReference>
<gene>
    <name evidence="3" type="ORF">SAMN02910417_02020</name>
</gene>
<dbReference type="PANTHER" id="PTHR46558:SF11">
    <property type="entry name" value="HTH-TYPE TRANSCRIPTIONAL REGULATOR XRE"/>
    <property type="match status" value="1"/>
</dbReference>
<dbReference type="RefSeq" id="WP_090174239.1">
    <property type="nucleotide sequence ID" value="NZ_FMXR01000015.1"/>
</dbReference>
<accession>A0A1G6C3L2</accession>
<reference evidence="3 4" key="1">
    <citation type="submission" date="2016-10" db="EMBL/GenBank/DDBJ databases">
        <authorList>
            <person name="de Groot N.N."/>
        </authorList>
    </citation>
    <scope>NUCLEOTIDE SEQUENCE [LARGE SCALE GENOMIC DNA]</scope>
    <source>
        <strain evidence="3 4">DSM 3217</strain>
    </source>
</reference>
<dbReference type="PROSITE" id="PS50943">
    <property type="entry name" value="HTH_CROC1"/>
    <property type="match status" value="1"/>
</dbReference>
<dbReference type="Gene3D" id="1.10.260.40">
    <property type="entry name" value="lambda repressor-like DNA-binding domains"/>
    <property type="match status" value="1"/>
</dbReference>
<dbReference type="EMBL" id="FMXR01000015">
    <property type="protein sequence ID" value="SDB27424.1"/>
    <property type="molecule type" value="Genomic_DNA"/>
</dbReference>
<evidence type="ECO:0000259" key="2">
    <source>
        <dbReference type="PROSITE" id="PS50943"/>
    </source>
</evidence>
<protein>
    <submittedName>
        <fullName evidence="3">Transcriptional regulator, contains XRE-family HTH domain</fullName>
    </submittedName>
</protein>
<dbReference type="PANTHER" id="PTHR46558">
    <property type="entry name" value="TRACRIPTIONAL REGULATORY PROTEIN-RELATED-RELATED"/>
    <property type="match status" value="1"/>
</dbReference>
<proteinExistence type="predicted"/>
<dbReference type="SMART" id="SM00530">
    <property type="entry name" value="HTH_XRE"/>
    <property type="match status" value="1"/>
</dbReference>
<keyword evidence="1" id="KW-0238">DNA-binding</keyword>
<name>A0A1G6C3L2_EUBOX</name>
<dbReference type="AlphaFoldDB" id="A0A1G6C3L2"/>
<dbReference type="Proteomes" id="UP000199228">
    <property type="component" value="Unassembled WGS sequence"/>
</dbReference>
<dbReference type="OrthoDB" id="1778600at2"/>
<evidence type="ECO:0000313" key="4">
    <source>
        <dbReference type="Proteomes" id="UP000199228"/>
    </source>
</evidence>
<keyword evidence="4" id="KW-1185">Reference proteome</keyword>
<evidence type="ECO:0000313" key="3">
    <source>
        <dbReference type="EMBL" id="SDB27424.1"/>
    </source>
</evidence>
<dbReference type="CDD" id="cd00093">
    <property type="entry name" value="HTH_XRE"/>
    <property type="match status" value="1"/>
</dbReference>
<evidence type="ECO:0000256" key="1">
    <source>
        <dbReference type="ARBA" id="ARBA00023125"/>
    </source>
</evidence>
<dbReference type="STRING" id="1732.SAMN02910417_02020"/>
<sequence length="116" mass="13098">MNKKVDFKLLGSNLKKIREFENMTQSDVARFLGIDQSMVSKYESGERIISSDSLEKLARLFCCPVKDLLTSNDVSPKGKLAFRTDGLTFEDNCILADINAIILNQIEMDEVLYGKN</sequence>
<organism evidence="3 4">
    <name type="scientific">Eubacterium oxidoreducens</name>
    <dbReference type="NCBI Taxonomy" id="1732"/>
    <lineage>
        <taxon>Bacteria</taxon>
        <taxon>Bacillati</taxon>
        <taxon>Bacillota</taxon>
        <taxon>Clostridia</taxon>
        <taxon>Eubacteriales</taxon>
        <taxon>Eubacteriaceae</taxon>
        <taxon>Eubacterium</taxon>
    </lineage>
</organism>
<dbReference type="InterPro" id="IPR010982">
    <property type="entry name" value="Lambda_DNA-bd_dom_sf"/>
</dbReference>
<dbReference type="SUPFAM" id="SSF47413">
    <property type="entry name" value="lambda repressor-like DNA-binding domains"/>
    <property type="match status" value="1"/>
</dbReference>
<feature type="domain" description="HTH cro/C1-type" evidence="2">
    <location>
        <begin position="14"/>
        <end position="68"/>
    </location>
</feature>
<dbReference type="GO" id="GO:0003677">
    <property type="term" value="F:DNA binding"/>
    <property type="evidence" value="ECO:0007669"/>
    <property type="project" value="UniProtKB-KW"/>
</dbReference>